<dbReference type="Proteomes" id="UP000070069">
    <property type="component" value="Unassembled WGS sequence"/>
</dbReference>
<evidence type="ECO:0000313" key="1">
    <source>
        <dbReference type="EMBL" id="KXT29038.1"/>
    </source>
</evidence>
<comment type="caution">
    <text evidence="1">The sequence shown here is derived from an EMBL/GenBank/DDBJ whole genome shotgun (WGS) entry which is preliminary data.</text>
</comment>
<dbReference type="PATRIC" id="fig|203274.3.peg.302"/>
<gene>
    <name evidence="1" type="ORF">AXA84_0452</name>
</gene>
<dbReference type="EMBL" id="LTBM01000023">
    <property type="protein sequence ID" value="KXT29038.1"/>
    <property type="molecule type" value="Genomic_DNA"/>
</dbReference>
<evidence type="ECO:0000313" key="2">
    <source>
        <dbReference type="Proteomes" id="UP000070069"/>
    </source>
</evidence>
<sequence length="48" mass="5737">MRKQHIRKKKEKANSFFLIKKRKGTEHSLTTKLIPKEEGRTLRETENA</sequence>
<proteinExistence type="predicted"/>
<dbReference type="AlphaFoldDB" id="A0A139JQ26"/>
<accession>A0A139JQ26</accession>
<organism evidence="1 2">
    <name type="scientific">Candidatus Phytoplasma oryzae</name>
    <dbReference type="NCBI Taxonomy" id="203274"/>
    <lineage>
        <taxon>Bacteria</taxon>
        <taxon>Bacillati</taxon>
        <taxon>Mycoplasmatota</taxon>
        <taxon>Mollicutes</taxon>
        <taxon>Acholeplasmatales</taxon>
        <taxon>Acholeplasmataceae</taxon>
        <taxon>Candidatus Phytoplasma</taxon>
        <taxon>16SrXI (Rice yellow dwarf group)</taxon>
    </lineage>
</organism>
<protein>
    <submittedName>
        <fullName evidence="1">Uncharacterized protein</fullName>
    </submittedName>
</protein>
<reference evidence="1 2" key="1">
    <citation type="submission" date="2016-02" db="EMBL/GenBank/DDBJ databases">
        <title>A draft genome sequence of Candidatus Phytoplasma oryzae strain Mbita1, the causative agent of Napier Grass stunt disease in Kenya.</title>
        <authorList>
            <person name="Fischer A."/>
            <person name="Santa-Cruz I."/>
            <person name="Wambua L."/>
            <person name="Olds C."/>
            <person name="Midega C."/>
            <person name="Dickinson M."/>
            <person name="Kawicha P."/>
            <person name="Khan Z."/>
            <person name="Masiga D."/>
            <person name="Jores J."/>
            <person name="Bernd S."/>
        </authorList>
    </citation>
    <scope>NUCLEOTIDE SEQUENCE [LARGE SCALE GENOMIC DNA]</scope>
    <source>
        <strain evidence="1">Mbita1</strain>
    </source>
</reference>
<name>A0A139JQ26_9MOLU</name>